<proteinExistence type="predicted"/>
<dbReference type="RefSeq" id="WP_137997893.1">
    <property type="nucleotide sequence ID" value="NZ_SJDU01000075.1"/>
</dbReference>
<evidence type="ECO:0000313" key="1">
    <source>
        <dbReference type="EMBL" id="TKZ35616.1"/>
    </source>
</evidence>
<dbReference type="Proteomes" id="UP000310168">
    <property type="component" value="Unassembled WGS sequence"/>
</dbReference>
<gene>
    <name evidence="1" type="ORF">EZH24_04290</name>
</gene>
<reference evidence="1 2" key="1">
    <citation type="journal article" date="2019" name="Anaerobe">
        <title>Brachyspira catarrhinii sp. nov., an anaerobic intestinal spirochaete isolated from vervet monkeys may have been misidentified as Brachyspira aalborgi in previous studies.</title>
        <authorList>
            <person name="Phillips N.D."/>
            <person name="La T."/>
            <person name="Hampson D.J."/>
        </authorList>
    </citation>
    <scope>NUCLEOTIDE SEQUENCE [LARGE SCALE GENOMIC DNA]</scope>
    <source>
        <strain evidence="1 2">Z12</strain>
    </source>
</reference>
<dbReference type="EMBL" id="SJDU01000075">
    <property type="protein sequence ID" value="TKZ35616.1"/>
    <property type="molecule type" value="Genomic_DNA"/>
</dbReference>
<comment type="caution">
    <text evidence="1">The sequence shown here is derived from an EMBL/GenBank/DDBJ whole genome shotgun (WGS) entry which is preliminary data.</text>
</comment>
<keyword evidence="2" id="KW-1185">Reference proteome</keyword>
<name>A0ABY2TRW3_9SPIR</name>
<evidence type="ECO:0000313" key="2">
    <source>
        <dbReference type="Proteomes" id="UP000310168"/>
    </source>
</evidence>
<sequence length="193" mass="23416">MFYSLKNSEILKIRNDIFLQNAFPILEQNGFVKSPFLDANFGRNYSNSQLYIYEMCRLENSNLEFLTTYISLRDRYIQIFLNIFHLSPIPKNISELENISGMKFYLPPNNQKEERLDIDMLKTIPLFSYRFWFENYKLKSFHTKFGFNMAIKKLKYLIERDMKNINFFVEKWRQFHKPNITDWEGNIIELNNP</sequence>
<organism evidence="1 2">
    <name type="scientific">Brachyspira catarrhinii</name>
    <dbReference type="NCBI Taxonomy" id="2528966"/>
    <lineage>
        <taxon>Bacteria</taxon>
        <taxon>Pseudomonadati</taxon>
        <taxon>Spirochaetota</taxon>
        <taxon>Spirochaetia</taxon>
        <taxon>Brachyspirales</taxon>
        <taxon>Brachyspiraceae</taxon>
        <taxon>Brachyspira</taxon>
    </lineage>
</organism>
<accession>A0ABY2TRW3</accession>
<protein>
    <submittedName>
        <fullName evidence="1">Uncharacterized protein</fullName>
    </submittedName>
</protein>